<organism evidence="2 3">
    <name type="scientific">Aldrovandia affinis</name>
    <dbReference type="NCBI Taxonomy" id="143900"/>
    <lineage>
        <taxon>Eukaryota</taxon>
        <taxon>Metazoa</taxon>
        <taxon>Chordata</taxon>
        <taxon>Craniata</taxon>
        <taxon>Vertebrata</taxon>
        <taxon>Euteleostomi</taxon>
        <taxon>Actinopterygii</taxon>
        <taxon>Neopterygii</taxon>
        <taxon>Teleostei</taxon>
        <taxon>Notacanthiformes</taxon>
        <taxon>Halosauridae</taxon>
        <taxon>Aldrovandia</taxon>
    </lineage>
</organism>
<proteinExistence type="predicted"/>
<accession>A0AAD7SIC6</accession>
<feature type="region of interest" description="Disordered" evidence="1">
    <location>
        <begin position="1"/>
        <end position="57"/>
    </location>
</feature>
<evidence type="ECO:0000313" key="2">
    <source>
        <dbReference type="EMBL" id="KAJ8403089.1"/>
    </source>
</evidence>
<dbReference type="EMBL" id="JAINUG010000060">
    <property type="protein sequence ID" value="KAJ8403089.1"/>
    <property type="molecule type" value="Genomic_DNA"/>
</dbReference>
<evidence type="ECO:0000256" key="1">
    <source>
        <dbReference type="SAM" id="MobiDB-lite"/>
    </source>
</evidence>
<name>A0AAD7SIC6_9TELE</name>
<dbReference type="AlphaFoldDB" id="A0AAD7SIC6"/>
<comment type="caution">
    <text evidence="2">The sequence shown here is derived from an EMBL/GenBank/DDBJ whole genome shotgun (WGS) entry which is preliminary data.</text>
</comment>
<reference evidence="2" key="1">
    <citation type="journal article" date="2023" name="Science">
        <title>Genome structures resolve the early diversification of teleost fishes.</title>
        <authorList>
            <person name="Parey E."/>
            <person name="Louis A."/>
            <person name="Montfort J."/>
            <person name="Bouchez O."/>
            <person name="Roques C."/>
            <person name="Iampietro C."/>
            <person name="Lluch J."/>
            <person name="Castinel A."/>
            <person name="Donnadieu C."/>
            <person name="Desvignes T."/>
            <person name="Floi Bucao C."/>
            <person name="Jouanno E."/>
            <person name="Wen M."/>
            <person name="Mejri S."/>
            <person name="Dirks R."/>
            <person name="Jansen H."/>
            <person name="Henkel C."/>
            <person name="Chen W.J."/>
            <person name="Zahm M."/>
            <person name="Cabau C."/>
            <person name="Klopp C."/>
            <person name="Thompson A.W."/>
            <person name="Robinson-Rechavi M."/>
            <person name="Braasch I."/>
            <person name="Lecointre G."/>
            <person name="Bobe J."/>
            <person name="Postlethwait J.H."/>
            <person name="Berthelot C."/>
            <person name="Roest Crollius H."/>
            <person name="Guiguen Y."/>
        </authorList>
    </citation>
    <scope>NUCLEOTIDE SEQUENCE</scope>
    <source>
        <strain evidence="2">NC1722</strain>
    </source>
</reference>
<protein>
    <submittedName>
        <fullName evidence="2">Uncharacterized protein</fullName>
    </submittedName>
</protein>
<gene>
    <name evidence="2" type="ORF">AAFF_G00360050</name>
</gene>
<feature type="compositionally biased region" description="Polar residues" evidence="1">
    <location>
        <begin position="33"/>
        <end position="57"/>
    </location>
</feature>
<evidence type="ECO:0000313" key="3">
    <source>
        <dbReference type="Proteomes" id="UP001221898"/>
    </source>
</evidence>
<feature type="compositionally biased region" description="Pro residues" evidence="1">
    <location>
        <begin position="1"/>
        <end position="19"/>
    </location>
</feature>
<dbReference type="Proteomes" id="UP001221898">
    <property type="component" value="Unassembled WGS sequence"/>
</dbReference>
<keyword evidence="3" id="KW-1185">Reference proteome</keyword>
<sequence length="57" mass="6325">MGLAFPHPPTPHLTSPPRPAQKRELFPSCPTERPTTNRRSQSVSPVIQRPSSPNVKI</sequence>